<dbReference type="Gramene" id="ORUFI03G34180.1">
    <property type="protein sequence ID" value="ORUFI03G34180.1"/>
    <property type="gene ID" value="ORUFI03G34180"/>
</dbReference>
<dbReference type="Proteomes" id="UP000008022">
    <property type="component" value="Unassembled WGS sequence"/>
</dbReference>
<protein>
    <submittedName>
        <fullName evidence="2">Uncharacterized protein</fullName>
    </submittedName>
</protein>
<reference evidence="2" key="2">
    <citation type="submission" date="2015-06" db="UniProtKB">
        <authorList>
            <consortium name="EnsemblPlants"/>
        </authorList>
    </citation>
    <scope>IDENTIFICATION</scope>
</reference>
<evidence type="ECO:0000313" key="3">
    <source>
        <dbReference type="Proteomes" id="UP000008022"/>
    </source>
</evidence>
<keyword evidence="1" id="KW-0472">Membrane</keyword>
<reference evidence="3" key="1">
    <citation type="submission" date="2013-06" db="EMBL/GenBank/DDBJ databases">
        <authorList>
            <person name="Zhao Q."/>
        </authorList>
    </citation>
    <scope>NUCLEOTIDE SEQUENCE</scope>
    <source>
        <strain evidence="3">cv. W1943</strain>
    </source>
</reference>
<dbReference type="EnsemblPlants" id="ORUFI03G34180.1">
    <property type="protein sequence ID" value="ORUFI03G34180.1"/>
    <property type="gene ID" value="ORUFI03G34180"/>
</dbReference>
<dbReference type="AlphaFoldDB" id="A0A0E0P0S5"/>
<keyword evidence="1" id="KW-1133">Transmembrane helix</keyword>
<accession>A0A0E0P0S5</accession>
<proteinExistence type="predicted"/>
<name>A0A0E0P0S5_ORYRU</name>
<feature type="transmembrane region" description="Helical" evidence="1">
    <location>
        <begin position="127"/>
        <end position="151"/>
    </location>
</feature>
<evidence type="ECO:0000256" key="1">
    <source>
        <dbReference type="SAM" id="Phobius"/>
    </source>
</evidence>
<keyword evidence="3" id="KW-1185">Reference proteome</keyword>
<sequence>MPCCEGKSIGSWKQQCKLGFLSIVALRVPSSGLCTQELLARFPLHFSLSSISDDEQPITMEIIYFFYKVLMCCTFPLHFSLSSIGDDEQPTTMEINYFYKRLEKISMVVQIGDDEQPKTMEIKRVKIVVHVASITSMILAFRLMFIIYVPMSYVKPLSYRLMFVGEFVPTFLWFYSELIWRVCSMLLFTKIISYHD</sequence>
<organism evidence="2 3">
    <name type="scientific">Oryza rufipogon</name>
    <name type="common">Brownbeard rice</name>
    <name type="synonym">Asian wild rice</name>
    <dbReference type="NCBI Taxonomy" id="4529"/>
    <lineage>
        <taxon>Eukaryota</taxon>
        <taxon>Viridiplantae</taxon>
        <taxon>Streptophyta</taxon>
        <taxon>Embryophyta</taxon>
        <taxon>Tracheophyta</taxon>
        <taxon>Spermatophyta</taxon>
        <taxon>Magnoliopsida</taxon>
        <taxon>Liliopsida</taxon>
        <taxon>Poales</taxon>
        <taxon>Poaceae</taxon>
        <taxon>BOP clade</taxon>
        <taxon>Oryzoideae</taxon>
        <taxon>Oryzeae</taxon>
        <taxon>Oryzinae</taxon>
        <taxon>Oryza</taxon>
    </lineage>
</organism>
<dbReference type="HOGENOM" id="CLU_1680778_0_0_1"/>
<evidence type="ECO:0000313" key="2">
    <source>
        <dbReference type="EnsemblPlants" id="ORUFI03G34180.1"/>
    </source>
</evidence>
<keyword evidence="1" id="KW-0812">Transmembrane</keyword>